<dbReference type="InterPro" id="IPR041561">
    <property type="entry name" value="PglD_N"/>
</dbReference>
<protein>
    <submittedName>
        <fullName evidence="2">Transferase</fullName>
    </submittedName>
</protein>
<comment type="caution">
    <text evidence="2">The sequence shown here is derived from an EMBL/GenBank/DDBJ whole genome shotgun (WGS) entry which is preliminary data.</text>
</comment>
<dbReference type="Gene3D" id="3.40.50.20">
    <property type="match status" value="1"/>
</dbReference>
<evidence type="ECO:0000313" key="2">
    <source>
        <dbReference type="EMBL" id="HIU57187.1"/>
    </source>
</evidence>
<dbReference type="Pfam" id="PF17836">
    <property type="entry name" value="PglD_N"/>
    <property type="match status" value="1"/>
</dbReference>
<sequence length="134" mass="14749">MKDLYIIGAGGFGREVAWLVERINQIEATWNIKGFIDDNTSIQGHTEDGYLVVGKTDYLLKQQKAIWVVCAVGSAKVRKSIIEKLQVNPNIRFATLIDPSVILSDRIKIGEGTIICAGTILTVDINIGNHVIIN</sequence>
<reference evidence="2" key="2">
    <citation type="journal article" date="2021" name="PeerJ">
        <title>Extensive microbial diversity within the chicken gut microbiome revealed by metagenomics and culture.</title>
        <authorList>
            <person name="Gilroy R."/>
            <person name="Ravi A."/>
            <person name="Getino M."/>
            <person name="Pursley I."/>
            <person name="Horton D.L."/>
            <person name="Alikhan N.F."/>
            <person name="Baker D."/>
            <person name="Gharbi K."/>
            <person name="Hall N."/>
            <person name="Watson M."/>
            <person name="Adriaenssens E.M."/>
            <person name="Foster-Nyarko E."/>
            <person name="Jarju S."/>
            <person name="Secka A."/>
            <person name="Antonio M."/>
            <person name="Oren A."/>
            <person name="Chaudhuri R.R."/>
            <person name="La Ragione R."/>
            <person name="Hildebrand F."/>
            <person name="Pallen M.J."/>
        </authorList>
    </citation>
    <scope>NUCLEOTIDE SEQUENCE</scope>
    <source>
        <strain evidence="2">USAMLcec3-3695</strain>
    </source>
</reference>
<keyword evidence="2" id="KW-0808">Transferase</keyword>
<dbReference type="AlphaFoldDB" id="A0A9D1SEY7"/>
<dbReference type="SUPFAM" id="SSF51161">
    <property type="entry name" value="Trimeric LpxA-like enzymes"/>
    <property type="match status" value="1"/>
</dbReference>
<evidence type="ECO:0000313" key="3">
    <source>
        <dbReference type="Proteomes" id="UP000824109"/>
    </source>
</evidence>
<proteinExistence type="predicted"/>
<dbReference type="GO" id="GO:0016740">
    <property type="term" value="F:transferase activity"/>
    <property type="evidence" value="ECO:0007669"/>
    <property type="project" value="UniProtKB-KW"/>
</dbReference>
<evidence type="ECO:0000259" key="1">
    <source>
        <dbReference type="Pfam" id="PF17836"/>
    </source>
</evidence>
<feature type="non-terminal residue" evidence="2">
    <location>
        <position position="134"/>
    </location>
</feature>
<reference evidence="2" key="1">
    <citation type="submission" date="2020-10" db="EMBL/GenBank/DDBJ databases">
        <authorList>
            <person name="Gilroy R."/>
        </authorList>
    </citation>
    <scope>NUCLEOTIDE SEQUENCE</scope>
    <source>
        <strain evidence="2">USAMLcec3-3695</strain>
    </source>
</reference>
<accession>A0A9D1SEY7</accession>
<name>A0A9D1SEY7_9FIRM</name>
<dbReference type="InterPro" id="IPR011004">
    <property type="entry name" value="Trimer_LpxA-like_sf"/>
</dbReference>
<dbReference type="Proteomes" id="UP000824109">
    <property type="component" value="Unassembled WGS sequence"/>
</dbReference>
<feature type="domain" description="PglD N-terminal" evidence="1">
    <location>
        <begin position="3"/>
        <end position="85"/>
    </location>
</feature>
<gene>
    <name evidence="2" type="ORF">IAA61_05165</name>
</gene>
<dbReference type="EMBL" id="DVNB01000052">
    <property type="protein sequence ID" value="HIU57187.1"/>
    <property type="molecule type" value="Genomic_DNA"/>
</dbReference>
<organism evidence="2 3">
    <name type="scientific">Candidatus Ornithomonoglobus merdipullorum</name>
    <dbReference type="NCBI Taxonomy" id="2840895"/>
    <lineage>
        <taxon>Bacteria</taxon>
        <taxon>Bacillati</taxon>
        <taxon>Bacillota</taxon>
        <taxon>Clostridia</taxon>
        <taxon>Candidatus Ornithomonoglobus</taxon>
    </lineage>
</organism>